<gene>
    <name evidence="2" type="ORF">DVW87_02395</name>
</gene>
<dbReference type="PANTHER" id="PTHR35894:SF1">
    <property type="entry name" value="PHOSPHORIBULOKINASE _ URIDINE KINASE FAMILY"/>
    <property type="match status" value="1"/>
</dbReference>
<name>A0A369VY75_9SPHN</name>
<proteinExistence type="predicted"/>
<dbReference type="Proteomes" id="UP000253918">
    <property type="component" value="Unassembled WGS sequence"/>
</dbReference>
<dbReference type="PANTHER" id="PTHR35894">
    <property type="entry name" value="GENERAL SECRETION PATHWAY PROTEIN A-RELATED"/>
    <property type="match status" value="1"/>
</dbReference>
<dbReference type="InterPro" id="IPR003593">
    <property type="entry name" value="AAA+_ATPase"/>
</dbReference>
<accession>A0A369VY75</accession>
<dbReference type="SUPFAM" id="SSF52540">
    <property type="entry name" value="P-loop containing nucleoside triphosphate hydrolases"/>
    <property type="match status" value="1"/>
</dbReference>
<organism evidence="2 3">
    <name type="scientific">Sphingomonas aracearum</name>
    <dbReference type="NCBI Taxonomy" id="2283317"/>
    <lineage>
        <taxon>Bacteria</taxon>
        <taxon>Pseudomonadati</taxon>
        <taxon>Pseudomonadota</taxon>
        <taxon>Alphaproteobacteria</taxon>
        <taxon>Sphingomonadales</taxon>
        <taxon>Sphingomonadaceae</taxon>
        <taxon>Sphingomonas</taxon>
    </lineage>
</organism>
<sequence length="361" mass="39096">MYDEHYGLTGRPFQLTPDPRFWFDTATHRKAMAYLGYGLAQGEGFIVITGDIGAGKTTLVGHLMDTIDTARLNAIRIVSTQIEADDLLRIVAEGLGVDPVGKPKAELLSAIERGLHAVARSGRRTLLIVDEAQALPVSALEELRMLSNFQAGGHAILQIFLLGQPEFRERLHGSDRLEQLRQRVIAVHHLDPMGPEEVEAYLAHRLSLVGWKGNPDFTPDAIAALYGGSDGVPRRLNQLAGRVLLMSAIEQRDVIDRDLVEAVIADMTGETPVQAPAPAPPAAPAATDYAWPIEEASFTPEPVAPAPAPGTAAPAEEDGLRARIASLEARVEDQDAALRRVLTLLIDWVEADVRDPARHAA</sequence>
<reference evidence="2 3" key="1">
    <citation type="submission" date="2018-07" db="EMBL/GenBank/DDBJ databases">
        <title>a novel species of Sphingomonas isolated from the rhizosphere soil of Araceae plant.</title>
        <authorList>
            <person name="Zhiyong W."/>
            <person name="Qinglan Z."/>
            <person name="Zhiwei F."/>
            <person name="Ding X."/>
            <person name="Gejiao W."/>
            <person name="Shixue Z."/>
        </authorList>
    </citation>
    <scope>NUCLEOTIDE SEQUENCE [LARGE SCALE GENOMIC DNA]</scope>
    <source>
        <strain evidence="2 3">WZY 27</strain>
    </source>
</reference>
<protein>
    <submittedName>
        <fullName evidence="2">General secretion pathway protein GspA</fullName>
    </submittedName>
</protein>
<dbReference type="GO" id="GO:0016887">
    <property type="term" value="F:ATP hydrolysis activity"/>
    <property type="evidence" value="ECO:0007669"/>
    <property type="project" value="InterPro"/>
</dbReference>
<dbReference type="Gene3D" id="3.40.50.300">
    <property type="entry name" value="P-loop containing nucleotide triphosphate hydrolases"/>
    <property type="match status" value="1"/>
</dbReference>
<dbReference type="RefSeq" id="WP_114686161.1">
    <property type="nucleotide sequence ID" value="NZ_QQNB01000001.1"/>
</dbReference>
<comment type="caution">
    <text evidence="2">The sequence shown here is derived from an EMBL/GenBank/DDBJ whole genome shotgun (WGS) entry which is preliminary data.</text>
</comment>
<dbReference type="Pfam" id="PF13401">
    <property type="entry name" value="AAA_22"/>
    <property type="match status" value="1"/>
</dbReference>
<dbReference type="AlphaFoldDB" id="A0A369VY75"/>
<keyword evidence="3" id="KW-1185">Reference proteome</keyword>
<dbReference type="InterPro" id="IPR027417">
    <property type="entry name" value="P-loop_NTPase"/>
</dbReference>
<dbReference type="InterPro" id="IPR052026">
    <property type="entry name" value="ExeA_AAA_ATPase_DNA-bind"/>
</dbReference>
<dbReference type="SMART" id="SM00382">
    <property type="entry name" value="AAA"/>
    <property type="match status" value="1"/>
</dbReference>
<dbReference type="OrthoDB" id="7828921at2"/>
<dbReference type="InterPro" id="IPR049945">
    <property type="entry name" value="AAA_22"/>
</dbReference>
<dbReference type="EMBL" id="QQNB01000001">
    <property type="protein sequence ID" value="RDE06577.1"/>
    <property type="molecule type" value="Genomic_DNA"/>
</dbReference>
<evidence type="ECO:0000313" key="3">
    <source>
        <dbReference type="Proteomes" id="UP000253918"/>
    </source>
</evidence>
<evidence type="ECO:0000259" key="1">
    <source>
        <dbReference type="SMART" id="SM00382"/>
    </source>
</evidence>
<feature type="domain" description="AAA+ ATPase" evidence="1">
    <location>
        <begin position="42"/>
        <end position="216"/>
    </location>
</feature>
<evidence type="ECO:0000313" key="2">
    <source>
        <dbReference type="EMBL" id="RDE06577.1"/>
    </source>
</evidence>